<feature type="binding site" evidence="9">
    <location>
        <begin position="98"/>
        <end position="101"/>
    </location>
    <ligand>
        <name>NAD(+)</name>
        <dbReference type="ChEBI" id="CHEBI:57540"/>
    </ligand>
</feature>
<keyword evidence="5 9" id="KW-0220">Diaminopimelate biosynthesis</keyword>
<dbReference type="SUPFAM" id="SSF51735">
    <property type="entry name" value="NAD(P)-binding Rossmann-fold domains"/>
    <property type="match status" value="1"/>
</dbReference>
<comment type="catalytic activity">
    <reaction evidence="9">
        <text>(S)-2,3,4,5-tetrahydrodipicolinate + NAD(+) + H2O = (2S,4S)-4-hydroxy-2,3,4,5-tetrahydrodipicolinate + NADH + H(+)</text>
        <dbReference type="Rhea" id="RHEA:35323"/>
        <dbReference type="ChEBI" id="CHEBI:15377"/>
        <dbReference type="ChEBI" id="CHEBI:15378"/>
        <dbReference type="ChEBI" id="CHEBI:16845"/>
        <dbReference type="ChEBI" id="CHEBI:57540"/>
        <dbReference type="ChEBI" id="CHEBI:57945"/>
        <dbReference type="ChEBI" id="CHEBI:67139"/>
        <dbReference type="EC" id="1.17.1.8"/>
    </reaction>
</comment>
<keyword evidence="6 9" id="KW-0560">Oxidoreductase</keyword>
<dbReference type="SUPFAM" id="SSF55347">
    <property type="entry name" value="Glyceraldehyde-3-phosphate dehydrogenase-like, C-terminal domain"/>
    <property type="match status" value="1"/>
</dbReference>
<reference evidence="13 14" key="1">
    <citation type="submission" date="2020-07" db="EMBL/GenBank/DDBJ databases">
        <title>Alkalicella. sp. LB2 genome.</title>
        <authorList>
            <person name="Postec A."/>
            <person name="Quemeneur M."/>
        </authorList>
    </citation>
    <scope>NUCLEOTIDE SEQUENCE [LARGE SCALE GENOMIC DNA]</scope>
    <source>
        <strain evidence="13 14">LB2</strain>
    </source>
</reference>
<dbReference type="Gene3D" id="3.30.360.10">
    <property type="entry name" value="Dihydrodipicolinate Reductase, domain 2"/>
    <property type="match status" value="1"/>
</dbReference>
<comment type="function">
    <text evidence="9">Catalyzes the conversion of 4-hydroxy-tetrahydrodipicolinate (HTPA) to tetrahydrodipicolinate.</text>
</comment>
<dbReference type="Gene3D" id="3.40.50.720">
    <property type="entry name" value="NAD(P)-binding Rossmann-like Domain"/>
    <property type="match status" value="1"/>
</dbReference>
<evidence type="ECO:0000256" key="4">
    <source>
        <dbReference type="ARBA" id="ARBA00022857"/>
    </source>
</evidence>
<keyword evidence="14" id="KW-1185">Reference proteome</keyword>
<feature type="domain" description="Dihydrodipicolinate reductase N-terminal" evidence="11">
    <location>
        <begin position="1"/>
        <end position="101"/>
    </location>
</feature>
<evidence type="ECO:0000256" key="10">
    <source>
        <dbReference type="NCBIfam" id="TIGR00036"/>
    </source>
</evidence>
<evidence type="ECO:0000313" key="13">
    <source>
        <dbReference type="EMBL" id="QNO16570.1"/>
    </source>
</evidence>
<dbReference type="EMBL" id="CP058559">
    <property type="protein sequence ID" value="QNO16570.1"/>
    <property type="molecule type" value="Genomic_DNA"/>
</dbReference>
<dbReference type="EC" id="1.17.1.8" evidence="9 10"/>
<feature type="active site" description="Proton donor/acceptor" evidence="9">
    <location>
        <position position="131"/>
    </location>
</feature>
<dbReference type="NCBIfam" id="TIGR00036">
    <property type="entry name" value="dapB"/>
    <property type="match status" value="1"/>
</dbReference>
<dbReference type="Proteomes" id="UP000516160">
    <property type="component" value="Chromosome"/>
</dbReference>
<evidence type="ECO:0000256" key="2">
    <source>
        <dbReference type="ARBA" id="ARBA00022490"/>
    </source>
</evidence>
<dbReference type="GO" id="GO:0019877">
    <property type="term" value="P:diaminopimelate biosynthetic process"/>
    <property type="evidence" value="ECO:0007669"/>
    <property type="project" value="UniProtKB-UniRule"/>
</dbReference>
<dbReference type="Pfam" id="PF05173">
    <property type="entry name" value="DapB_C"/>
    <property type="match status" value="1"/>
</dbReference>
<dbReference type="GO" id="GO:0008839">
    <property type="term" value="F:4-hydroxy-tetrahydrodipicolinate reductase"/>
    <property type="evidence" value="ECO:0007669"/>
    <property type="project" value="UniProtKB-UniRule"/>
</dbReference>
<evidence type="ECO:0000313" key="14">
    <source>
        <dbReference type="Proteomes" id="UP000516160"/>
    </source>
</evidence>
<evidence type="ECO:0000259" key="11">
    <source>
        <dbReference type="Pfam" id="PF01113"/>
    </source>
</evidence>
<dbReference type="PROSITE" id="PS01298">
    <property type="entry name" value="DAPB"/>
    <property type="match status" value="1"/>
</dbReference>
<comment type="caution">
    <text evidence="9">Lacks conserved residue(s) required for the propagation of feature annotation.</text>
</comment>
<comment type="catalytic activity">
    <reaction evidence="9">
        <text>(S)-2,3,4,5-tetrahydrodipicolinate + NADP(+) + H2O = (2S,4S)-4-hydroxy-2,3,4,5-tetrahydrodipicolinate + NADPH + H(+)</text>
        <dbReference type="Rhea" id="RHEA:35331"/>
        <dbReference type="ChEBI" id="CHEBI:15377"/>
        <dbReference type="ChEBI" id="CHEBI:15378"/>
        <dbReference type="ChEBI" id="CHEBI:16845"/>
        <dbReference type="ChEBI" id="CHEBI:57783"/>
        <dbReference type="ChEBI" id="CHEBI:58349"/>
        <dbReference type="ChEBI" id="CHEBI:67139"/>
        <dbReference type="EC" id="1.17.1.8"/>
    </reaction>
</comment>
<dbReference type="GO" id="GO:0016726">
    <property type="term" value="F:oxidoreductase activity, acting on CH or CH2 groups, NAD or NADP as acceptor"/>
    <property type="evidence" value="ECO:0007669"/>
    <property type="project" value="UniProtKB-UniRule"/>
</dbReference>
<feature type="binding site" evidence="9">
    <location>
        <begin position="141"/>
        <end position="142"/>
    </location>
    <ligand>
        <name>(S)-2,3,4,5-tetrahydrodipicolinate</name>
        <dbReference type="ChEBI" id="CHEBI:16845"/>
    </ligand>
</feature>
<comment type="similarity">
    <text evidence="1 9">Belongs to the DapB family.</text>
</comment>
<feature type="active site" description="Proton donor" evidence="9">
    <location>
        <position position="135"/>
    </location>
</feature>
<evidence type="ECO:0000256" key="1">
    <source>
        <dbReference type="ARBA" id="ARBA00006642"/>
    </source>
</evidence>
<keyword evidence="7 9" id="KW-0520">NAD</keyword>
<dbReference type="InterPro" id="IPR023940">
    <property type="entry name" value="DHDPR_bac"/>
</dbReference>
<dbReference type="GO" id="GO:0005829">
    <property type="term" value="C:cytosol"/>
    <property type="evidence" value="ECO:0007669"/>
    <property type="project" value="TreeGrafter"/>
</dbReference>
<evidence type="ECO:0000256" key="9">
    <source>
        <dbReference type="HAMAP-Rule" id="MF_00102"/>
    </source>
</evidence>
<dbReference type="GO" id="GO:0050661">
    <property type="term" value="F:NADP binding"/>
    <property type="evidence" value="ECO:0007669"/>
    <property type="project" value="UniProtKB-UniRule"/>
</dbReference>
<dbReference type="GO" id="GO:0051287">
    <property type="term" value="F:NAD binding"/>
    <property type="evidence" value="ECO:0007669"/>
    <property type="project" value="UniProtKB-UniRule"/>
</dbReference>
<dbReference type="KEGG" id="acae:HYG86_01015"/>
<evidence type="ECO:0000256" key="7">
    <source>
        <dbReference type="ARBA" id="ARBA00023027"/>
    </source>
</evidence>
<proteinExistence type="inferred from homology"/>
<feature type="binding site" evidence="9">
    <location>
        <begin position="74"/>
        <end position="76"/>
    </location>
    <ligand>
        <name>NAD(+)</name>
        <dbReference type="ChEBI" id="CHEBI:57540"/>
    </ligand>
</feature>
<protein>
    <recommendedName>
        <fullName evidence="9 10">4-hydroxy-tetrahydrodipicolinate reductase</fullName>
        <shortName evidence="9">HTPA reductase</shortName>
        <ecNumber evidence="9 10">1.17.1.8</ecNumber>
    </recommendedName>
</protein>
<evidence type="ECO:0000259" key="12">
    <source>
        <dbReference type="Pfam" id="PF05173"/>
    </source>
</evidence>
<evidence type="ECO:0000256" key="6">
    <source>
        <dbReference type="ARBA" id="ARBA00023002"/>
    </source>
</evidence>
<feature type="binding site" evidence="9">
    <location>
        <position position="40"/>
    </location>
    <ligand>
        <name>NAD(+)</name>
        <dbReference type="ChEBI" id="CHEBI:57540"/>
    </ligand>
</feature>
<comment type="subcellular location">
    <subcellularLocation>
        <location evidence="9">Cytoplasm</location>
    </subcellularLocation>
</comment>
<keyword evidence="3 9" id="KW-0028">Amino-acid biosynthesis</keyword>
<comment type="pathway">
    <text evidence="9">Amino-acid biosynthesis; L-lysine biosynthesis via DAP pathway; (S)-tetrahydrodipicolinate from L-aspartate: step 4/4.</text>
</comment>
<dbReference type="InterPro" id="IPR000846">
    <property type="entry name" value="DapB_N"/>
</dbReference>
<dbReference type="Pfam" id="PF01113">
    <property type="entry name" value="DapB_N"/>
    <property type="match status" value="1"/>
</dbReference>
<dbReference type="PANTHER" id="PTHR20836:SF7">
    <property type="entry name" value="4-HYDROXY-TETRAHYDRODIPICOLINATE REDUCTASE"/>
    <property type="match status" value="1"/>
</dbReference>
<dbReference type="AlphaFoldDB" id="A0A7G9WD08"/>
<comment type="caution">
    <text evidence="9">Was originally thought to be a dihydrodipicolinate reductase (DHDPR), catalyzing the conversion of dihydrodipicolinate to tetrahydrodipicolinate. However, it was shown in E.coli that the substrate of the enzymatic reaction is not dihydrodipicolinate (DHDP) but in fact (2S,4S)-4-hydroxy-2,3,4,5-tetrahydrodipicolinic acid (HTPA), the product released by the DapA-catalyzed reaction.</text>
</comment>
<dbReference type="PANTHER" id="PTHR20836">
    <property type="entry name" value="DIHYDRODIPICOLINATE REDUCTASE"/>
    <property type="match status" value="1"/>
</dbReference>
<dbReference type="UniPathway" id="UPA00034">
    <property type="reaction ID" value="UER00018"/>
</dbReference>
<evidence type="ECO:0000256" key="3">
    <source>
        <dbReference type="ARBA" id="ARBA00022605"/>
    </source>
</evidence>
<name>A0A7G9WD08_ALKCA</name>
<dbReference type="FunFam" id="3.30.360.10:FF:000009">
    <property type="entry name" value="4-hydroxy-tetrahydrodipicolinate reductase"/>
    <property type="match status" value="1"/>
</dbReference>
<dbReference type="HAMAP" id="MF_00102">
    <property type="entry name" value="DapB"/>
    <property type="match status" value="1"/>
</dbReference>
<feature type="domain" description="Dihydrodipicolinate reductase C-terminal" evidence="12">
    <location>
        <begin position="104"/>
        <end position="237"/>
    </location>
</feature>
<sequence length="240" mass="27097">MGQILCRHLLESQEFELVFGVDKDPTKYENQFPVFKNAYEFQGEIDLIIDFSHYSNLEALIEYATEKKVPTVIATTGLTENHMDLIKRAAKKIPLLYSPNMSLGINILNSILRQYSRVLSDGFDVEIVEKHHNKKIDAPSGTAYLLANTINQALDDSMEFNFGRVGTDCLRNENEIGIHTVRGGSISGEHTVIFAGEQEIIEIKHTALSKDLFAHDALRASKVLVKKPKGYYTMDDIYNL</sequence>
<evidence type="ECO:0000256" key="8">
    <source>
        <dbReference type="ARBA" id="ARBA00023154"/>
    </source>
</evidence>
<keyword evidence="8 9" id="KW-0457">Lysine biosynthesis</keyword>
<evidence type="ECO:0000256" key="5">
    <source>
        <dbReference type="ARBA" id="ARBA00022915"/>
    </source>
</evidence>
<gene>
    <name evidence="9" type="primary">dapB</name>
    <name evidence="13" type="ORF">HYG86_01015</name>
</gene>
<dbReference type="InterPro" id="IPR022664">
    <property type="entry name" value="DapB_N_CS"/>
</dbReference>
<organism evidence="13 14">
    <name type="scientific">Alkalicella caledoniensis</name>
    <dbReference type="NCBI Taxonomy" id="2731377"/>
    <lineage>
        <taxon>Bacteria</taxon>
        <taxon>Bacillati</taxon>
        <taxon>Bacillota</taxon>
        <taxon>Clostridia</taxon>
        <taxon>Eubacteriales</taxon>
        <taxon>Proteinivoracaceae</taxon>
        <taxon>Alkalicella</taxon>
    </lineage>
</organism>
<keyword evidence="4 9" id="KW-0521">NADP</keyword>
<dbReference type="GO" id="GO:0009089">
    <property type="term" value="P:lysine biosynthetic process via diaminopimelate"/>
    <property type="evidence" value="ECO:0007669"/>
    <property type="project" value="UniProtKB-UniRule"/>
</dbReference>
<feature type="binding site" evidence="9">
    <location>
        <position position="132"/>
    </location>
    <ligand>
        <name>(S)-2,3,4,5-tetrahydrodipicolinate</name>
        <dbReference type="ChEBI" id="CHEBI:16845"/>
    </ligand>
</feature>
<dbReference type="PIRSF" id="PIRSF000161">
    <property type="entry name" value="DHPR"/>
    <property type="match status" value="1"/>
</dbReference>
<comment type="subunit">
    <text evidence="9">Homotetramer.</text>
</comment>
<accession>A0A7G9WD08</accession>
<dbReference type="CDD" id="cd02274">
    <property type="entry name" value="DHDPR_N"/>
    <property type="match status" value="1"/>
</dbReference>
<dbReference type="InterPro" id="IPR022663">
    <property type="entry name" value="DapB_C"/>
</dbReference>
<dbReference type="InterPro" id="IPR036291">
    <property type="entry name" value="NAD(P)-bd_dom_sf"/>
</dbReference>
<keyword evidence="2 9" id="KW-0963">Cytoplasm</keyword>